<feature type="region of interest" description="Disordered" evidence="1">
    <location>
        <begin position="1"/>
        <end position="23"/>
    </location>
</feature>
<dbReference type="Proteomes" id="UP000252345">
    <property type="component" value="Unassembled WGS sequence"/>
</dbReference>
<sequence>MGSGMTGTSGTEKAEDRCGKGTKVTKAHSGRSLLQVMVGALVVLTLVVVGVVAAHMSGFHRGPDTNAGRQGSAVPVGNEARVALQAVPVKPSKADAQGGIVVGQQGVGKLRGTVPTIDIYMDFLCPPCGNLHRTLDTSLFSMVKAGQINLGIHFMDFLDRVRSDEYSTRAASAATTVAQEDPDHFLEVVASFYQSDFQPEEKRDGEVSDSRLAERMVSLGVPQTVARRAAGGEYKEWVRKVNAYTLTRSELRNPDGDNKGRMTTPTVTVNGHFLRISHIKPGPDAARTALCRAIGLDPGQVGKADELPSIGGGGKPFDI</sequence>
<evidence type="ECO:0000259" key="3">
    <source>
        <dbReference type="Pfam" id="PF13462"/>
    </source>
</evidence>
<proteinExistence type="predicted"/>
<keyword evidence="2" id="KW-0472">Membrane</keyword>
<accession>A0A366KDX4</accession>
<evidence type="ECO:0000313" key="5">
    <source>
        <dbReference type="Proteomes" id="UP000252345"/>
    </source>
</evidence>
<dbReference type="Gene3D" id="3.40.30.10">
    <property type="entry name" value="Glutaredoxin"/>
    <property type="match status" value="1"/>
</dbReference>
<dbReference type="Pfam" id="PF13462">
    <property type="entry name" value="Thioredoxin_4"/>
    <property type="match status" value="1"/>
</dbReference>
<feature type="domain" description="Thioredoxin-like fold" evidence="3">
    <location>
        <begin position="115"/>
        <end position="274"/>
    </location>
</feature>
<evidence type="ECO:0000256" key="2">
    <source>
        <dbReference type="SAM" id="Phobius"/>
    </source>
</evidence>
<keyword evidence="5" id="KW-1185">Reference proteome</keyword>
<comment type="caution">
    <text evidence="4">The sequence shown here is derived from an EMBL/GenBank/DDBJ whole genome shotgun (WGS) entry which is preliminary data.</text>
</comment>
<dbReference type="SUPFAM" id="SSF52833">
    <property type="entry name" value="Thioredoxin-like"/>
    <property type="match status" value="1"/>
</dbReference>
<dbReference type="InterPro" id="IPR012336">
    <property type="entry name" value="Thioredoxin-like_fold"/>
</dbReference>
<protein>
    <submittedName>
        <fullName evidence="4">Disulfide bond formation protein DsbA</fullName>
    </submittedName>
</protein>
<feature type="transmembrane region" description="Helical" evidence="2">
    <location>
        <begin position="33"/>
        <end position="54"/>
    </location>
</feature>
<keyword evidence="2" id="KW-1133">Transmembrane helix</keyword>
<keyword evidence="2" id="KW-0812">Transmembrane</keyword>
<evidence type="ECO:0000313" key="4">
    <source>
        <dbReference type="EMBL" id="RBP99313.1"/>
    </source>
</evidence>
<dbReference type="InterPro" id="IPR036249">
    <property type="entry name" value="Thioredoxin-like_sf"/>
</dbReference>
<gene>
    <name evidence="4" type="ORF">CRD59_04645</name>
</gene>
<reference evidence="4 5" key="1">
    <citation type="submission" date="2017-10" db="EMBL/GenBank/DDBJ databases">
        <title>Bifidobacterium xylocopum sp. nov. and Bifidobacterium aemilianum sp. nov., from the carpenter bee (Xylocopa violacea) digestive tract.</title>
        <authorList>
            <person name="Alberoni D."/>
            <person name="Baffoni L."/>
            <person name="Di Gioia D."/>
            <person name="Gaggia F."/>
            <person name="Biavati B."/>
        </authorList>
    </citation>
    <scope>NUCLEOTIDE SEQUENCE [LARGE SCALE GENOMIC DNA]</scope>
    <source>
        <strain evidence="4 5">XV2</strain>
    </source>
</reference>
<dbReference type="AlphaFoldDB" id="A0A366KDX4"/>
<organism evidence="4 5">
    <name type="scientific">Bifidobacterium xylocopae</name>
    <dbReference type="NCBI Taxonomy" id="2493119"/>
    <lineage>
        <taxon>Bacteria</taxon>
        <taxon>Bacillati</taxon>
        <taxon>Actinomycetota</taxon>
        <taxon>Actinomycetes</taxon>
        <taxon>Bifidobacteriales</taxon>
        <taxon>Bifidobacteriaceae</taxon>
        <taxon>Bifidobacterium</taxon>
    </lineage>
</organism>
<dbReference type="EMBL" id="PDCH01000007">
    <property type="protein sequence ID" value="RBP99313.1"/>
    <property type="molecule type" value="Genomic_DNA"/>
</dbReference>
<name>A0A366KDX4_9BIFI</name>
<evidence type="ECO:0000256" key="1">
    <source>
        <dbReference type="SAM" id="MobiDB-lite"/>
    </source>
</evidence>